<proteinExistence type="predicted"/>
<protein>
    <submittedName>
        <fullName evidence="1">Uncharacterized protein</fullName>
    </submittedName>
</protein>
<reference evidence="1" key="1">
    <citation type="submission" date="2013-08" db="EMBL/GenBank/DDBJ databases">
        <title>Comparison of modified E. coli strains.</title>
        <authorList>
            <person name="Juergensen J."/>
            <person name="Bonge A."/>
            <person name="Streit W.R."/>
        </authorList>
    </citation>
    <scope>NUCLEOTIDE SEQUENCE</scope>
</reference>
<dbReference type="AlphaFoldDB" id="A0A0H3UAL1"/>
<dbReference type="EMBL" id="KF540242">
    <property type="protein sequence ID" value="AIF26667.1"/>
    <property type="molecule type" value="Genomic_DNA"/>
</dbReference>
<name>A0A0H3UAL1_9BACT</name>
<accession>A0A0H3UAL1</accession>
<organism evidence="1">
    <name type="scientific">uncultured bacterium fosmid pJB83B9</name>
    <dbReference type="NCBI Taxonomy" id="1478070"/>
    <lineage>
        <taxon>Bacteria</taxon>
        <taxon>environmental samples</taxon>
    </lineage>
</organism>
<sequence length="310" mass="36904">MFDKMTWKVRLKPDEQEHVIRALSMVECTKGSAVYYQVTEAGKFRDIHAIVKDGKLTMRFSCHKMWNLWLRHELDNSDMFTMAQALAVIRRMLTLLDLPPERIKCDRFEVGLSFQLDSEPIYYIRLMKAVGESGKEFFIDALWEKNRQRTSIKTQTTKKVLKVYDKTFEAEQKGRQVPPRIIRVETIWKRQSANLQALIEPANISRLTSVFWRDWHQPTFIREIHADKGCKASQIEKATAIMTEGLQSYRDRQRELFLKRRITKKSWETIRTFCDEWRTVHCLHYVWAPGSLELEYLARFNDNYNEARKQ</sequence>
<evidence type="ECO:0000313" key="1">
    <source>
        <dbReference type="EMBL" id="AIF26667.1"/>
    </source>
</evidence>